<dbReference type="InterPro" id="IPR029036">
    <property type="entry name" value="P5CR_dimer"/>
</dbReference>
<dbReference type="STRING" id="1317117.ATO7_10357"/>
<keyword evidence="4" id="KW-0028">Amino-acid biosynthesis</keyword>
<comment type="pathway">
    <text evidence="4">Amino-acid biosynthesis; L-proline biosynthesis; L-proline from L-glutamate 5-semialdehyde: step 1/1.</text>
</comment>
<dbReference type="FunFam" id="1.10.3730.10:FF:000001">
    <property type="entry name" value="Pyrroline-5-carboxylate reductase"/>
    <property type="match status" value="1"/>
</dbReference>
<keyword evidence="4" id="KW-0641">Proline biosynthesis</keyword>
<dbReference type="NCBIfam" id="TIGR00112">
    <property type="entry name" value="proC"/>
    <property type="match status" value="1"/>
</dbReference>
<keyword evidence="10" id="KW-1185">Reference proteome</keyword>
<dbReference type="Gene3D" id="1.10.3730.10">
    <property type="entry name" value="ProC C-terminal domain-like"/>
    <property type="match status" value="1"/>
</dbReference>
<keyword evidence="2 4" id="KW-0521">NADP</keyword>
<dbReference type="InterPro" id="IPR036291">
    <property type="entry name" value="NAD(P)-bd_dom_sf"/>
</dbReference>
<dbReference type="PANTHER" id="PTHR11645">
    <property type="entry name" value="PYRROLINE-5-CARBOXYLATE REDUCTASE"/>
    <property type="match status" value="1"/>
</dbReference>
<dbReference type="AlphaFoldDB" id="A0A1Y1SEM2"/>
<dbReference type="PIRSF" id="PIRSF000193">
    <property type="entry name" value="Pyrrol-5-carb_rd"/>
    <property type="match status" value="1"/>
</dbReference>
<dbReference type="GO" id="GO:0005737">
    <property type="term" value="C:cytoplasm"/>
    <property type="evidence" value="ECO:0007669"/>
    <property type="project" value="UniProtKB-SubCell"/>
</dbReference>
<dbReference type="Pfam" id="PF14748">
    <property type="entry name" value="P5CR_dimer"/>
    <property type="match status" value="1"/>
</dbReference>
<dbReference type="EMBL" id="AQQV01000002">
    <property type="protein sequence ID" value="ORE87437.1"/>
    <property type="molecule type" value="Genomic_DNA"/>
</dbReference>
<evidence type="ECO:0000259" key="8">
    <source>
        <dbReference type="Pfam" id="PF14748"/>
    </source>
</evidence>
<evidence type="ECO:0000256" key="3">
    <source>
        <dbReference type="ARBA" id="ARBA00023002"/>
    </source>
</evidence>
<dbReference type="GO" id="GO:0055129">
    <property type="term" value="P:L-proline biosynthetic process"/>
    <property type="evidence" value="ECO:0007669"/>
    <property type="project" value="UniProtKB-UniRule"/>
</dbReference>
<feature type="binding site" evidence="6">
    <location>
        <position position="57"/>
    </location>
    <ligand>
        <name>NADPH</name>
        <dbReference type="ChEBI" id="CHEBI:57783"/>
    </ligand>
</feature>
<gene>
    <name evidence="4" type="primary">proC</name>
    <name evidence="9" type="ORF">ATO7_10357</name>
</gene>
<dbReference type="InterPro" id="IPR000304">
    <property type="entry name" value="Pyrroline-COOH_reductase"/>
</dbReference>
<dbReference type="HAMAP" id="MF_01925">
    <property type="entry name" value="P5C_reductase"/>
    <property type="match status" value="1"/>
</dbReference>
<dbReference type="OrthoDB" id="9805754at2"/>
<evidence type="ECO:0000256" key="5">
    <source>
        <dbReference type="NCBIfam" id="TIGR00112"/>
    </source>
</evidence>
<accession>A0A1Y1SEM2</accession>
<dbReference type="RefSeq" id="WP_083561668.1">
    <property type="nucleotide sequence ID" value="NZ_AQQV01000002.1"/>
</dbReference>
<organism evidence="9 10">
    <name type="scientific">Oceanococcus atlanticus</name>
    <dbReference type="NCBI Taxonomy" id="1317117"/>
    <lineage>
        <taxon>Bacteria</taxon>
        <taxon>Pseudomonadati</taxon>
        <taxon>Pseudomonadota</taxon>
        <taxon>Gammaproteobacteria</taxon>
        <taxon>Chromatiales</taxon>
        <taxon>Oceanococcaceae</taxon>
        <taxon>Oceanococcus</taxon>
    </lineage>
</organism>
<dbReference type="Gene3D" id="3.40.50.720">
    <property type="entry name" value="NAD(P)-binding Rossmann-like Domain"/>
    <property type="match status" value="1"/>
</dbReference>
<comment type="subcellular location">
    <subcellularLocation>
        <location evidence="4">Cytoplasm</location>
    </subcellularLocation>
</comment>
<dbReference type="GO" id="GO:0004735">
    <property type="term" value="F:pyrroline-5-carboxylate reductase activity"/>
    <property type="evidence" value="ECO:0007669"/>
    <property type="project" value="UniProtKB-UniRule"/>
</dbReference>
<comment type="catalytic activity">
    <reaction evidence="4">
        <text>L-proline + NAD(+) = (S)-1-pyrroline-5-carboxylate + NADH + 2 H(+)</text>
        <dbReference type="Rhea" id="RHEA:14105"/>
        <dbReference type="ChEBI" id="CHEBI:15378"/>
        <dbReference type="ChEBI" id="CHEBI:17388"/>
        <dbReference type="ChEBI" id="CHEBI:57540"/>
        <dbReference type="ChEBI" id="CHEBI:57945"/>
        <dbReference type="ChEBI" id="CHEBI:60039"/>
        <dbReference type="EC" id="1.5.1.2"/>
    </reaction>
</comment>
<evidence type="ECO:0000259" key="7">
    <source>
        <dbReference type="Pfam" id="PF03807"/>
    </source>
</evidence>
<evidence type="ECO:0000256" key="4">
    <source>
        <dbReference type="HAMAP-Rule" id="MF_01925"/>
    </source>
</evidence>
<dbReference type="PANTHER" id="PTHR11645:SF0">
    <property type="entry name" value="PYRROLINE-5-CARBOXYLATE REDUCTASE 3"/>
    <property type="match status" value="1"/>
</dbReference>
<dbReference type="SUPFAM" id="SSF48179">
    <property type="entry name" value="6-phosphogluconate dehydrogenase C-terminal domain-like"/>
    <property type="match status" value="1"/>
</dbReference>
<dbReference type="SUPFAM" id="SSF51735">
    <property type="entry name" value="NAD(P)-binding Rossmann-fold domains"/>
    <property type="match status" value="1"/>
</dbReference>
<feature type="domain" description="Pyrroline-5-carboxylate reductase dimerisation" evidence="8">
    <location>
        <begin position="165"/>
        <end position="268"/>
    </location>
</feature>
<evidence type="ECO:0000313" key="9">
    <source>
        <dbReference type="EMBL" id="ORE87437.1"/>
    </source>
</evidence>
<feature type="binding site" evidence="6">
    <location>
        <begin position="9"/>
        <end position="14"/>
    </location>
    <ligand>
        <name>NADP(+)</name>
        <dbReference type="ChEBI" id="CHEBI:58349"/>
    </ligand>
</feature>
<comment type="caution">
    <text evidence="9">The sequence shown here is derived from an EMBL/GenBank/DDBJ whole genome shotgun (WGS) entry which is preliminary data.</text>
</comment>
<keyword evidence="3 4" id="KW-0560">Oxidoreductase</keyword>
<feature type="binding site" evidence="6">
    <location>
        <begin position="70"/>
        <end position="73"/>
    </location>
    <ligand>
        <name>NADP(+)</name>
        <dbReference type="ChEBI" id="CHEBI:58349"/>
    </ligand>
</feature>
<dbReference type="InterPro" id="IPR008927">
    <property type="entry name" value="6-PGluconate_DH-like_C_sf"/>
</dbReference>
<dbReference type="UniPathway" id="UPA00098">
    <property type="reaction ID" value="UER00361"/>
</dbReference>
<evidence type="ECO:0000313" key="10">
    <source>
        <dbReference type="Proteomes" id="UP000192342"/>
    </source>
</evidence>
<dbReference type="Proteomes" id="UP000192342">
    <property type="component" value="Unassembled WGS sequence"/>
</dbReference>
<sequence length="272" mass="28815">MHSKTIGFIGGGNMATSLIGGLVATSHDPDRILVTEPDEQRRDLLVSDHGVVALQDNAVLAAQADVIVLAVKPNIMASVLEEIRQPVQVRKPLIISIAAGIPLQRYRDLLGPGMPIVRSMPNTPALVRAGMTGAIMDAEQPGEVRKLATAVLAAAGEVRWFETDHDLDCLTAVSGSGPAYFFHLMECMQAGAERLGLSPEVARDLVLHTAYGAAKLALHDSASPAELRQRVTSPGGTTAKALDAFAAGDFPRVVDNAMQAVVQRAAEMSREN</sequence>
<evidence type="ECO:0000256" key="1">
    <source>
        <dbReference type="ARBA" id="ARBA00005525"/>
    </source>
</evidence>
<protein>
    <recommendedName>
        <fullName evidence="4 5">Pyrroline-5-carboxylate reductase</fullName>
        <shortName evidence="4">P5C reductase</shortName>
        <shortName evidence="4">P5CR</shortName>
        <ecNumber evidence="4 5">1.5.1.2</ecNumber>
    </recommendedName>
    <alternativeName>
        <fullName evidence="4">PCA reductase</fullName>
    </alternativeName>
</protein>
<reference evidence="9 10" key="1">
    <citation type="submission" date="2013-04" db="EMBL/GenBank/DDBJ databases">
        <title>Oceanococcus atlanticus 22II-S10r2 Genome Sequencing.</title>
        <authorList>
            <person name="Lai Q."/>
            <person name="Li G."/>
            <person name="Shao Z."/>
        </authorList>
    </citation>
    <scope>NUCLEOTIDE SEQUENCE [LARGE SCALE GENOMIC DNA]</scope>
    <source>
        <strain evidence="9 10">22II-S10r2</strain>
    </source>
</reference>
<comment type="similarity">
    <text evidence="1 4">Belongs to the pyrroline-5-carboxylate reductase family.</text>
</comment>
<comment type="function">
    <text evidence="4">Catalyzes the reduction of 1-pyrroline-5-carboxylate (PCA) to L-proline.</text>
</comment>
<feature type="domain" description="Pyrroline-5-carboxylate reductase catalytic N-terminal" evidence="7">
    <location>
        <begin position="5"/>
        <end position="100"/>
    </location>
</feature>
<keyword evidence="4" id="KW-0963">Cytoplasm</keyword>
<dbReference type="InterPro" id="IPR028939">
    <property type="entry name" value="P5C_Rdtase_cat_N"/>
</dbReference>
<dbReference type="EC" id="1.5.1.2" evidence="4 5"/>
<proteinExistence type="inferred from homology"/>
<dbReference type="Pfam" id="PF03807">
    <property type="entry name" value="F420_oxidored"/>
    <property type="match status" value="1"/>
</dbReference>
<name>A0A1Y1SEM2_9GAMM</name>
<evidence type="ECO:0000256" key="2">
    <source>
        <dbReference type="ARBA" id="ARBA00022857"/>
    </source>
</evidence>
<evidence type="ECO:0000256" key="6">
    <source>
        <dbReference type="PIRSR" id="PIRSR000193-1"/>
    </source>
</evidence>
<comment type="catalytic activity">
    <reaction evidence="4">
        <text>L-proline + NADP(+) = (S)-1-pyrroline-5-carboxylate + NADPH + 2 H(+)</text>
        <dbReference type="Rhea" id="RHEA:14109"/>
        <dbReference type="ChEBI" id="CHEBI:15378"/>
        <dbReference type="ChEBI" id="CHEBI:17388"/>
        <dbReference type="ChEBI" id="CHEBI:57783"/>
        <dbReference type="ChEBI" id="CHEBI:58349"/>
        <dbReference type="ChEBI" id="CHEBI:60039"/>
        <dbReference type="EC" id="1.5.1.2"/>
    </reaction>
</comment>